<dbReference type="InterPro" id="IPR016036">
    <property type="entry name" value="Malonyl_transacylase_ACP-bd"/>
</dbReference>
<evidence type="ECO:0000313" key="7">
    <source>
        <dbReference type="Proteomes" id="UP001205612"/>
    </source>
</evidence>
<feature type="compositionally biased region" description="Low complexity" evidence="4">
    <location>
        <begin position="340"/>
        <end position="351"/>
    </location>
</feature>
<dbReference type="PROSITE" id="PS50075">
    <property type="entry name" value="CARRIER"/>
    <property type="match status" value="1"/>
</dbReference>
<reference evidence="6 7" key="1">
    <citation type="submission" date="2022-08" db="EMBL/GenBank/DDBJ databases">
        <authorList>
            <person name="Somphong A."/>
            <person name="Phongsopitanun W."/>
        </authorList>
    </citation>
    <scope>NUCLEOTIDE SEQUENCE [LARGE SCALE GENOMIC DNA]</scope>
    <source>
        <strain evidence="6 7">LP11</strain>
    </source>
</reference>
<dbReference type="SUPFAM" id="SSF55048">
    <property type="entry name" value="Probable ACP-binding domain of malonyl-CoA ACP transacylase"/>
    <property type="match status" value="1"/>
</dbReference>
<evidence type="ECO:0000256" key="2">
    <source>
        <dbReference type="ARBA" id="ARBA00022553"/>
    </source>
</evidence>
<dbReference type="SUPFAM" id="SSF52151">
    <property type="entry name" value="FabD/lysophospholipase-like"/>
    <property type="match status" value="1"/>
</dbReference>
<dbReference type="EMBL" id="JANUGP010000034">
    <property type="protein sequence ID" value="MCS0605602.1"/>
    <property type="molecule type" value="Genomic_DNA"/>
</dbReference>
<evidence type="ECO:0000259" key="5">
    <source>
        <dbReference type="PROSITE" id="PS50075"/>
    </source>
</evidence>
<comment type="caution">
    <text evidence="6">The sequence shown here is derived from an EMBL/GenBank/DDBJ whole genome shotgun (WGS) entry which is preliminary data.</text>
</comment>
<dbReference type="Gene3D" id="3.40.366.10">
    <property type="entry name" value="Malonyl-Coenzyme A Acyl Carrier Protein, domain 2"/>
    <property type="match status" value="1"/>
</dbReference>
<organism evidence="6 7">
    <name type="scientific">Streptomyces pyxinicus</name>
    <dbReference type="NCBI Taxonomy" id="2970331"/>
    <lineage>
        <taxon>Bacteria</taxon>
        <taxon>Bacillati</taxon>
        <taxon>Actinomycetota</taxon>
        <taxon>Actinomycetes</taxon>
        <taxon>Kitasatosporales</taxon>
        <taxon>Streptomycetaceae</taxon>
        <taxon>Streptomyces</taxon>
    </lineage>
</organism>
<keyword evidence="3" id="KW-0045">Antibiotic biosynthesis</keyword>
<dbReference type="PANTHER" id="PTHR43775">
    <property type="entry name" value="FATTY ACID SYNTHASE"/>
    <property type="match status" value="1"/>
</dbReference>
<evidence type="ECO:0000313" key="6">
    <source>
        <dbReference type="EMBL" id="MCS0605602.1"/>
    </source>
</evidence>
<feature type="compositionally biased region" description="Polar residues" evidence="4">
    <location>
        <begin position="352"/>
        <end position="366"/>
    </location>
</feature>
<keyword evidence="1" id="KW-0596">Phosphopantetheine</keyword>
<dbReference type="InterPro" id="IPR014043">
    <property type="entry name" value="Acyl_transferase_dom"/>
</dbReference>
<feature type="domain" description="Carrier" evidence="5">
    <location>
        <begin position="390"/>
        <end position="470"/>
    </location>
</feature>
<dbReference type="InterPro" id="IPR036736">
    <property type="entry name" value="ACP-like_sf"/>
</dbReference>
<sequence>MDHQVAFLFPGVTQYAPQGLAGLCRTRSEAMDVLRRVDAVARTYDLPSLEDQALCEPPATLAQLEDEEPAVLPLLQYALALATAEGLRSAGIETHAVAGHSFGELLAFVYAGILSVEDGARVICLRMRAIGTTRGRGGMLAVQAAPPRVEHLLRAVALPTLAVACINTPRQSVVSGSSSELDRLARLAGALDWQITRLSSPYPYHSRLLAGLVTPLREALQEAGVKAQAHTTPTRCVFHDRWHDDSDDLLTHIAEMLIRPVRFVDCVRSLYDEGITHVIECGAGDTLTRFVEANIPRVQIIVPLPGNTATPDFARLAAGLRTPGTSAATARLPTVPVRDSLTSSPPSAPTSRQQNAANEPATVSTPPQGPTPLNALAGAAPSGAAAEGNQHRQKVVAVLGDLYAEITGYPADVFTEDAHVEVELGIDSLRQTHMLAAVAEKFAVPLLASGVRITDFPTIGHIADAVVKHTSSAAAS</sequence>
<keyword evidence="2" id="KW-0597">Phosphoprotein</keyword>
<name>A0ABT2BAS0_9ACTN</name>
<keyword evidence="6" id="KW-0012">Acyltransferase</keyword>
<evidence type="ECO:0000256" key="4">
    <source>
        <dbReference type="SAM" id="MobiDB-lite"/>
    </source>
</evidence>
<dbReference type="Pfam" id="PF00698">
    <property type="entry name" value="Acyl_transf_1"/>
    <property type="match status" value="1"/>
</dbReference>
<dbReference type="GO" id="GO:0016746">
    <property type="term" value="F:acyltransferase activity"/>
    <property type="evidence" value="ECO:0007669"/>
    <property type="project" value="UniProtKB-KW"/>
</dbReference>
<keyword evidence="6" id="KW-0808">Transferase</keyword>
<dbReference type="SUPFAM" id="SSF47336">
    <property type="entry name" value="ACP-like"/>
    <property type="match status" value="1"/>
</dbReference>
<dbReference type="Proteomes" id="UP001205612">
    <property type="component" value="Unassembled WGS sequence"/>
</dbReference>
<dbReference type="InterPro" id="IPR006162">
    <property type="entry name" value="Ppantetheine_attach_site"/>
</dbReference>
<dbReference type="Pfam" id="PF00550">
    <property type="entry name" value="PP-binding"/>
    <property type="match status" value="1"/>
</dbReference>
<dbReference type="PROSITE" id="PS00012">
    <property type="entry name" value="PHOSPHOPANTETHEINE"/>
    <property type="match status" value="1"/>
</dbReference>
<evidence type="ECO:0000256" key="3">
    <source>
        <dbReference type="ARBA" id="ARBA00023194"/>
    </source>
</evidence>
<dbReference type="InterPro" id="IPR009081">
    <property type="entry name" value="PP-bd_ACP"/>
</dbReference>
<proteinExistence type="predicted"/>
<evidence type="ECO:0000256" key="1">
    <source>
        <dbReference type="ARBA" id="ARBA00022450"/>
    </source>
</evidence>
<accession>A0ABT2BAS0</accession>
<keyword evidence="7" id="KW-1185">Reference proteome</keyword>
<dbReference type="Gene3D" id="1.10.1200.10">
    <property type="entry name" value="ACP-like"/>
    <property type="match status" value="1"/>
</dbReference>
<dbReference type="RefSeq" id="WP_258782847.1">
    <property type="nucleotide sequence ID" value="NZ_JANUGP010000034.1"/>
</dbReference>
<dbReference type="InterPro" id="IPR016035">
    <property type="entry name" value="Acyl_Trfase/lysoPLipase"/>
</dbReference>
<feature type="compositionally biased region" description="Low complexity" evidence="4">
    <location>
        <begin position="375"/>
        <end position="387"/>
    </location>
</feature>
<protein>
    <submittedName>
        <fullName evidence="6">Acyltransferase domain-containing protein</fullName>
    </submittedName>
</protein>
<gene>
    <name evidence="6" type="ORF">NX794_31025</name>
</gene>
<dbReference type="PANTHER" id="PTHR43775:SF37">
    <property type="entry name" value="SI:DKEY-61P9.11"/>
    <property type="match status" value="1"/>
</dbReference>
<dbReference type="InterPro" id="IPR001227">
    <property type="entry name" value="Ac_transferase_dom_sf"/>
</dbReference>
<dbReference type="SMART" id="SM00827">
    <property type="entry name" value="PKS_AT"/>
    <property type="match status" value="1"/>
</dbReference>
<dbReference type="InterPro" id="IPR050091">
    <property type="entry name" value="PKS_NRPS_Biosynth_Enz"/>
</dbReference>
<feature type="region of interest" description="Disordered" evidence="4">
    <location>
        <begin position="325"/>
        <end position="387"/>
    </location>
</feature>